<keyword evidence="1" id="KW-0472">Membrane</keyword>
<dbReference type="AlphaFoldDB" id="A0A0A9AZZ1"/>
<sequence>MPKTSKQSPHPKQLIVTNLFFYIYAHAYLIVEGQIHQSCSDSRLLEK</sequence>
<dbReference type="EMBL" id="GBRH01241234">
    <property type="protein sequence ID" value="JAD56661.1"/>
    <property type="molecule type" value="Transcribed_RNA"/>
</dbReference>
<organism evidence="2">
    <name type="scientific">Arundo donax</name>
    <name type="common">Giant reed</name>
    <name type="synonym">Donax arundinaceus</name>
    <dbReference type="NCBI Taxonomy" id="35708"/>
    <lineage>
        <taxon>Eukaryota</taxon>
        <taxon>Viridiplantae</taxon>
        <taxon>Streptophyta</taxon>
        <taxon>Embryophyta</taxon>
        <taxon>Tracheophyta</taxon>
        <taxon>Spermatophyta</taxon>
        <taxon>Magnoliopsida</taxon>
        <taxon>Liliopsida</taxon>
        <taxon>Poales</taxon>
        <taxon>Poaceae</taxon>
        <taxon>PACMAD clade</taxon>
        <taxon>Arundinoideae</taxon>
        <taxon>Arundineae</taxon>
        <taxon>Arundo</taxon>
    </lineage>
</organism>
<reference evidence="2" key="2">
    <citation type="journal article" date="2015" name="Data Brief">
        <title>Shoot transcriptome of the giant reed, Arundo donax.</title>
        <authorList>
            <person name="Barrero R.A."/>
            <person name="Guerrero F.D."/>
            <person name="Moolhuijzen P."/>
            <person name="Goolsby J.A."/>
            <person name="Tidwell J."/>
            <person name="Bellgard S.E."/>
            <person name="Bellgard M.I."/>
        </authorList>
    </citation>
    <scope>NUCLEOTIDE SEQUENCE</scope>
    <source>
        <tissue evidence="2">Shoot tissue taken approximately 20 cm above the soil surface</tissue>
    </source>
</reference>
<evidence type="ECO:0000313" key="2">
    <source>
        <dbReference type="EMBL" id="JAD56661.1"/>
    </source>
</evidence>
<accession>A0A0A9AZZ1</accession>
<protein>
    <submittedName>
        <fullName evidence="2">Uncharacterized protein</fullName>
    </submittedName>
</protein>
<evidence type="ECO:0000256" key="1">
    <source>
        <dbReference type="SAM" id="Phobius"/>
    </source>
</evidence>
<proteinExistence type="predicted"/>
<keyword evidence="1" id="KW-0812">Transmembrane</keyword>
<feature type="transmembrane region" description="Helical" evidence="1">
    <location>
        <begin position="12"/>
        <end position="31"/>
    </location>
</feature>
<keyword evidence="1" id="KW-1133">Transmembrane helix</keyword>
<name>A0A0A9AZZ1_ARUDO</name>
<reference evidence="2" key="1">
    <citation type="submission" date="2014-09" db="EMBL/GenBank/DDBJ databases">
        <authorList>
            <person name="Magalhaes I.L.F."/>
            <person name="Oliveira U."/>
            <person name="Santos F.R."/>
            <person name="Vidigal T.H.D.A."/>
            <person name="Brescovit A.D."/>
            <person name="Santos A.J."/>
        </authorList>
    </citation>
    <scope>NUCLEOTIDE SEQUENCE</scope>
    <source>
        <tissue evidence="2">Shoot tissue taken approximately 20 cm above the soil surface</tissue>
    </source>
</reference>